<protein>
    <recommendedName>
        <fullName evidence="3">Glycosyltransferase</fullName>
    </recommendedName>
</protein>
<dbReference type="GO" id="GO:0000030">
    <property type="term" value="F:mannosyltransferase activity"/>
    <property type="evidence" value="ECO:0007669"/>
    <property type="project" value="TreeGrafter"/>
</dbReference>
<dbReference type="GO" id="GO:0051999">
    <property type="term" value="P:mannosyl-inositol phosphorylceramide biosynthetic process"/>
    <property type="evidence" value="ECO:0007669"/>
    <property type="project" value="TreeGrafter"/>
</dbReference>
<dbReference type="SUPFAM" id="SSF53448">
    <property type="entry name" value="Nucleotide-diphospho-sugar transferases"/>
    <property type="match status" value="1"/>
</dbReference>
<evidence type="ECO:0008006" key="3">
    <source>
        <dbReference type="Google" id="ProtNLM"/>
    </source>
</evidence>
<dbReference type="Pfam" id="PF04488">
    <property type="entry name" value="Gly_transf_sug"/>
    <property type="match status" value="1"/>
</dbReference>
<dbReference type="InterPro" id="IPR007577">
    <property type="entry name" value="GlycoTrfase_DXD_sugar-bd_CS"/>
</dbReference>
<dbReference type="EMBL" id="MN740779">
    <property type="protein sequence ID" value="QHU11136.1"/>
    <property type="molecule type" value="Genomic_DNA"/>
</dbReference>
<sequence>MSHVLEKRLLRSTKERRIPYKIHQTFKTNRMPPAMFAAANSYITLNPDYDYFFYDDDDIVAVLEAYDCSGLAFTKEELRKAYEAMNTGAGKADLFRYVIVYQEGGCYFDIDTVCLKPLDTFLDEEDELVSGIGDRGDLHQWGMIYAQRHPFVKKALENSVYNILNRRFVAGYRNLEGLTGPPCLDISIKEVLQLPLHVRFTSGIYTIKGHRFHVLNGDFFGGAIQFKYEGYRDDLRAMNIAYWQEKPIFK</sequence>
<proteinExistence type="predicted"/>
<dbReference type="InterPro" id="IPR051706">
    <property type="entry name" value="Glycosyltransferase_domain"/>
</dbReference>
<evidence type="ECO:0000313" key="2">
    <source>
        <dbReference type="EMBL" id="QHU11136.1"/>
    </source>
</evidence>
<dbReference type="PANTHER" id="PTHR32385:SF15">
    <property type="entry name" value="INOSITOL PHOSPHOCERAMIDE MANNOSYLTRANSFERASE 1"/>
    <property type="match status" value="1"/>
</dbReference>
<dbReference type="AlphaFoldDB" id="A0A6C0K213"/>
<dbReference type="GO" id="GO:0016020">
    <property type="term" value="C:membrane"/>
    <property type="evidence" value="ECO:0007669"/>
    <property type="project" value="GOC"/>
</dbReference>
<dbReference type="InterPro" id="IPR029044">
    <property type="entry name" value="Nucleotide-diphossugar_trans"/>
</dbReference>
<keyword evidence="1" id="KW-0808">Transferase</keyword>
<dbReference type="Gene3D" id="3.90.550.20">
    <property type="match status" value="1"/>
</dbReference>
<reference evidence="2" key="1">
    <citation type="journal article" date="2020" name="Nature">
        <title>Giant virus diversity and host interactions through global metagenomics.</title>
        <authorList>
            <person name="Schulz F."/>
            <person name="Roux S."/>
            <person name="Paez-Espino D."/>
            <person name="Jungbluth S."/>
            <person name="Walsh D.A."/>
            <person name="Denef V.J."/>
            <person name="McMahon K.D."/>
            <person name="Konstantinidis K.T."/>
            <person name="Eloe-Fadrosh E.A."/>
            <person name="Kyrpides N.C."/>
            <person name="Woyke T."/>
        </authorList>
    </citation>
    <scope>NUCLEOTIDE SEQUENCE</scope>
    <source>
        <strain evidence="2">GVMAG-S-1101165-84</strain>
    </source>
</reference>
<accession>A0A6C0K213</accession>
<name>A0A6C0K213_9ZZZZ</name>
<organism evidence="2">
    <name type="scientific">viral metagenome</name>
    <dbReference type="NCBI Taxonomy" id="1070528"/>
    <lineage>
        <taxon>unclassified sequences</taxon>
        <taxon>metagenomes</taxon>
        <taxon>organismal metagenomes</taxon>
    </lineage>
</organism>
<dbReference type="PANTHER" id="PTHR32385">
    <property type="entry name" value="MANNOSYL PHOSPHORYLINOSITOL CERAMIDE SYNTHASE"/>
    <property type="match status" value="1"/>
</dbReference>
<evidence type="ECO:0000256" key="1">
    <source>
        <dbReference type="ARBA" id="ARBA00022679"/>
    </source>
</evidence>